<reference evidence="1 2" key="1">
    <citation type="submission" date="2024-03" db="EMBL/GenBank/DDBJ databases">
        <authorList>
            <person name="Gkanogiannis A."/>
            <person name="Becerra Lopez-Lavalle L."/>
        </authorList>
    </citation>
    <scope>NUCLEOTIDE SEQUENCE [LARGE SCALE GENOMIC DNA]</scope>
</reference>
<evidence type="ECO:0000313" key="1">
    <source>
        <dbReference type="EMBL" id="CAK9315509.1"/>
    </source>
</evidence>
<proteinExistence type="predicted"/>
<organism evidence="1 2">
    <name type="scientific">Citrullus colocynthis</name>
    <name type="common">colocynth</name>
    <dbReference type="NCBI Taxonomy" id="252529"/>
    <lineage>
        <taxon>Eukaryota</taxon>
        <taxon>Viridiplantae</taxon>
        <taxon>Streptophyta</taxon>
        <taxon>Embryophyta</taxon>
        <taxon>Tracheophyta</taxon>
        <taxon>Spermatophyta</taxon>
        <taxon>Magnoliopsida</taxon>
        <taxon>eudicotyledons</taxon>
        <taxon>Gunneridae</taxon>
        <taxon>Pentapetalae</taxon>
        <taxon>rosids</taxon>
        <taxon>fabids</taxon>
        <taxon>Cucurbitales</taxon>
        <taxon>Cucurbitaceae</taxon>
        <taxon>Benincaseae</taxon>
        <taxon>Citrullus</taxon>
    </lineage>
</organism>
<accession>A0ABP0Y509</accession>
<name>A0ABP0Y509_9ROSI</name>
<sequence length="202" mass="21641">MTNQVIRIRADWNSQDLCEGQMMEDHLIEACMALVSVQDLPIPKHEEPVILPRLVGGSSVYVNGSKFSAMSFVEIYDGRKSHNTIDEDFKILHIYLQLFHWRWDLSQFHGGCGLRLIHRGGLLLNGLNGGGLEHGGLSGGSGGDDGLKLGLGERGGLSCGGGASIGLSGVLGSVVVVVQPILGSVGLYVPYASHDHQDRPSQ</sequence>
<dbReference type="EMBL" id="OZ021736">
    <property type="protein sequence ID" value="CAK9315509.1"/>
    <property type="molecule type" value="Genomic_DNA"/>
</dbReference>
<evidence type="ECO:0000313" key="2">
    <source>
        <dbReference type="Proteomes" id="UP001642487"/>
    </source>
</evidence>
<gene>
    <name evidence="1" type="ORF">CITCOLO1_LOCUS7306</name>
</gene>
<dbReference type="Proteomes" id="UP001642487">
    <property type="component" value="Chromosome 2"/>
</dbReference>
<protein>
    <submittedName>
        <fullName evidence="1">Uncharacterized protein</fullName>
    </submittedName>
</protein>
<keyword evidence="2" id="KW-1185">Reference proteome</keyword>